<keyword evidence="3" id="KW-1185">Reference proteome</keyword>
<protein>
    <recommendedName>
        <fullName evidence="1">GmrSD restriction endonucleases N-terminal domain-containing protein</fullName>
    </recommendedName>
</protein>
<feature type="domain" description="GmrSD restriction endonucleases N-terminal" evidence="1">
    <location>
        <begin position="14"/>
        <end position="226"/>
    </location>
</feature>
<evidence type="ECO:0000313" key="3">
    <source>
        <dbReference type="Proteomes" id="UP000242765"/>
    </source>
</evidence>
<reference evidence="2 3" key="1">
    <citation type="submission" date="2017-04" db="EMBL/GenBank/DDBJ databases">
        <title>High diversity of culturable Acinetobacter species in natural soil and water ecosystems.</title>
        <authorList>
            <person name="Nemec A."/>
            <person name="Radolfova-Krizova L."/>
        </authorList>
    </citation>
    <scope>NUCLEOTIDE SEQUENCE [LARGE SCALE GENOMIC DNA]</scope>
    <source>
        <strain evidence="2 3">ANC 4999</strain>
    </source>
</reference>
<dbReference type="Proteomes" id="UP000242765">
    <property type="component" value="Unassembled WGS sequence"/>
</dbReference>
<gene>
    <name evidence="2" type="ORF">B9T28_03930</name>
</gene>
<dbReference type="EMBL" id="NEGB01000002">
    <property type="protein sequence ID" value="OTG66414.1"/>
    <property type="molecule type" value="Genomic_DNA"/>
</dbReference>
<dbReference type="Pfam" id="PF03235">
    <property type="entry name" value="GmrSD_N"/>
    <property type="match status" value="1"/>
</dbReference>
<accession>A0A1Y3CJ13</accession>
<comment type="caution">
    <text evidence="2">The sequence shown here is derived from an EMBL/GenBank/DDBJ whole genome shotgun (WGS) entry which is preliminary data.</text>
</comment>
<name>A0A1Y3CJ13_9GAMM</name>
<organism evidence="2 3">
    <name type="scientific">Acinetobacter silvestris</name>
    <dbReference type="NCBI Taxonomy" id="1977882"/>
    <lineage>
        <taxon>Bacteria</taxon>
        <taxon>Pseudomonadati</taxon>
        <taxon>Pseudomonadota</taxon>
        <taxon>Gammaproteobacteria</taxon>
        <taxon>Moraxellales</taxon>
        <taxon>Moraxellaceae</taxon>
        <taxon>Acinetobacter</taxon>
    </lineage>
</organism>
<proteinExistence type="predicted"/>
<evidence type="ECO:0000313" key="2">
    <source>
        <dbReference type="EMBL" id="OTG66414.1"/>
    </source>
</evidence>
<dbReference type="AlphaFoldDB" id="A0A1Y3CJ13"/>
<dbReference type="RefSeq" id="WP_086202658.1">
    <property type="nucleotide sequence ID" value="NZ_NEGB01000002.1"/>
</dbReference>
<sequence length="640" mass="75266">MLNKQTAEKISFWNLIQSNKIEIPIIQRDYAQGRLEQEKVRTRFLHALYTSLNEEKFIELDFVYGSQVDDALQLLDGQQRLTTLFLLHFYFANKDQVDEKLKSRLLNFTYETRISSREFCESLVKDTFDIANLENGKKISELITDKPWFFLSWKQDPTISAMLNMLDAIHSKFYNIRNGWSKLTEQNVIQFYHLDLDNFGLSDDLYITMNARGKALTAFENFKALLEKQISDEGWENKDAEFNQKFAYKIDNQWTDLLWNYRNKENSIDDYLLQLISNLYLVNKKDLDNIQKLAATPSALISIPFDKSAFEYLVNSLDKYTDIDFSLIDTILNKLNFLNLKDLKSDMVFSNFFELITTSTHVTYPQRVMFYAQTSYLISTFEFSIESFLDWMRVIRNIVNNSTIDNDDSFLSALNLVTELVPGQDKIYQYLQDKSISSKFATKQVEEEKLKAALIIHSENNRKAIHDLEDTLFCRGSIKIFLECFKEFDYENLNTLRKNVVEKYLTEKDISNDFRRALLTIGDNEFYQYWWSILHAVSAPKRCLIANTEDLKFLFSRDSSYLKELFNLLMKKDLGEIIADYEIPLDMPNWKKRLITEPSLLDYAKHHYIAIKDDESCCWLIPQSRVANSDVGRLKCRLIT</sequence>
<dbReference type="InterPro" id="IPR004919">
    <property type="entry name" value="GmrSD_N"/>
</dbReference>
<dbReference type="OrthoDB" id="9798761at2"/>
<evidence type="ECO:0000259" key="1">
    <source>
        <dbReference type="Pfam" id="PF03235"/>
    </source>
</evidence>